<name>A0A6J4U341_9BACT</name>
<dbReference type="EMBL" id="CADCWE010000110">
    <property type="protein sequence ID" value="CAA9539377.1"/>
    <property type="molecule type" value="Genomic_DNA"/>
</dbReference>
<organism evidence="2">
    <name type="scientific">uncultured Thermomicrobiales bacterium</name>
    <dbReference type="NCBI Taxonomy" id="1645740"/>
    <lineage>
        <taxon>Bacteria</taxon>
        <taxon>Pseudomonadati</taxon>
        <taxon>Thermomicrobiota</taxon>
        <taxon>Thermomicrobia</taxon>
        <taxon>Thermomicrobiales</taxon>
        <taxon>environmental samples</taxon>
    </lineage>
</organism>
<dbReference type="AlphaFoldDB" id="A0A6J4U341"/>
<reference evidence="2" key="1">
    <citation type="submission" date="2020-02" db="EMBL/GenBank/DDBJ databases">
        <authorList>
            <person name="Meier V. D."/>
        </authorList>
    </citation>
    <scope>NUCLEOTIDE SEQUENCE</scope>
    <source>
        <strain evidence="2">AVDCRST_MAG73</strain>
    </source>
</reference>
<proteinExistence type="predicted"/>
<gene>
    <name evidence="2" type="ORF">AVDCRST_MAG73-1757</name>
</gene>
<accession>A0A6J4U341</accession>
<sequence>MSGRPVPLARASRSSRGMPAPPVPTGAVGFDRDQGEP</sequence>
<feature type="region of interest" description="Disordered" evidence="1">
    <location>
        <begin position="1"/>
        <end position="37"/>
    </location>
</feature>
<protein>
    <submittedName>
        <fullName evidence="2">Uncharacterized protein</fullName>
    </submittedName>
</protein>
<evidence type="ECO:0000256" key="1">
    <source>
        <dbReference type="SAM" id="MobiDB-lite"/>
    </source>
</evidence>
<evidence type="ECO:0000313" key="2">
    <source>
        <dbReference type="EMBL" id="CAA9539377.1"/>
    </source>
</evidence>